<dbReference type="PATRIC" id="fig|1307761.3.peg.3469"/>
<accession>V5WNU4</accession>
<feature type="region of interest" description="Disordered" evidence="1">
    <location>
        <begin position="1062"/>
        <end position="1107"/>
    </location>
</feature>
<dbReference type="eggNOG" id="COG0457">
    <property type="taxonomic scope" value="Bacteria"/>
</dbReference>
<protein>
    <recommendedName>
        <fullName evidence="4">Transglutaminase-like domain-containing protein</fullName>
    </recommendedName>
</protein>
<evidence type="ECO:0000256" key="1">
    <source>
        <dbReference type="SAM" id="MobiDB-lite"/>
    </source>
</evidence>
<evidence type="ECO:0008006" key="4">
    <source>
        <dbReference type="Google" id="ProtNLM"/>
    </source>
</evidence>
<dbReference type="SUPFAM" id="SSF101898">
    <property type="entry name" value="NHL repeat"/>
    <property type="match status" value="1"/>
</dbReference>
<proteinExistence type="predicted"/>
<dbReference type="HOGENOM" id="CLU_282261_0_0_12"/>
<dbReference type="EMBL" id="CP006939">
    <property type="protein sequence ID" value="AHC16816.1"/>
    <property type="molecule type" value="Genomic_DNA"/>
</dbReference>
<keyword evidence="3" id="KW-1185">Reference proteome</keyword>
<organism evidence="2 3">
    <name type="scientific">Salinispira pacifica</name>
    <dbReference type="NCBI Taxonomy" id="1307761"/>
    <lineage>
        <taxon>Bacteria</taxon>
        <taxon>Pseudomonadati</taxon>
        <taxon>Spirochaetota</taxon>
        <taxon>Spirochaetia</taxon>
        <taxon>Spirochaetales</taxon>
        <taxon>Spirochaetaceae</taxon>
        <taxon>Salinispira</taxon>
    </lineage>
</organism>
<name>V5WNU4_9SPIO</name>
<dbReference type="KEGG" id="slr:L21SP2_3480"/>
<gene>
    <name evidence="2" type="ORF">L21SP2_3480</name>
</gene>
<sequence length="1107" mass="122573">MLVFLAHSHPFLHSQDQPEKSIVIHMQKPVLFPQSENQQRMLEELLSDLPRALAAEYELDSGFSSGGAGGSGGSALYIETPGDDTNITGREYRMTIRRIISDGTSIITMELLGVDESAGSGNAPAPFTLFRNIEDLDLRMLSQMLMYQLFQYESPHAVLYQTNENPPPLVLDYWSTEYISFRDIESSLTLLPFSVETRSSGASIIAAGSLALEFDQEFRLKRVIGKDFVRQGRYSDFYDIELSASEILYSRPAAGSYINRFHPMTGTAGRIYTPVQIPLSFEVLNEGELVVSDSANPDVFRVSEGESRRTAFHTNSYTAPSVLTVSMDGSLWAYDIISGIISIFSPSGNFISSRIPLLPPDQRGRVKSLESLNDGSYLILTDSHLYRFGSNGIPVWSMEGIPGVENSNFMYALDMAYNHPRGEIIIPLSSTSMVLRLLDQADNPRLDSEPTVSTEPDRRRELADLQAERFARPGDVRLLRAIAEIHLENSARMPAEFYLRRALELSPDNIDLQTRLARLKGEILTEQTLLLAEETRQLLINRGPETARPNYQRTIAAFEELLYMNPRDGEIAEEKRSLEQEFRSYTDSAEIPPGPIEFRNPVFPAIFPSLTGYYAVRGWGSMELYNPSPAELSGIVISLHMPEYLSFPLELRLVEPLQPGESREIRFLPVFTSTLMELREAVAIQLSVQAEYNLGGERRRRTAGYAADILGSRSLVWDDSAKLASFIQPSEPNVEEFAFTLLKESSHGPGLSSLESSFNSITLRAWRILEGLGRYGIEYVEDPVNPISGILGDSDIVDTVRYPGTTLLYKSGDCDDSSALCASLLESAGVETAIMTVPGHVFIAFNSGEPGVNRWLFEMAGLKAIEHNNSLWIPVETTMLNRGFLPAWKAGGDHLTRYGYPDGNRASHSAEPITEFIPLSRARALYPPAAVSGQSYGILGPGSDSLIQALNNSRSFFARTHIDSVIESGLSRLSSFTGRRLLREKTVLGGFIARFGELEEAERMLEPLVSQGGGSRTAASYLINAYISHGEFNRAETLLNELASRADQTEDQFFTRVMEILNSSDPESGQPGAGRRAAEGLGSSRGSRTSRKESVTLVWPSEDGGGR</sequence>
<dbReference type="Proteomes" id="UP000018680">
    <property type="component" value="Chromosome"/>
</dbReference>
<dbReference type="AlphaFoldDB" id="V5WNU4"/>
<evidence type="ECO:0000313" key="3">
    <source>
        <dbReference type="Proteomes" id="UP000018680"/>
    </source>
</evidence>
<reference evidence="2 3" key="1">
    <citation type="journal article" date="2015" name="Stand. Genomic Sci.">
        <title>Complete genome sequence and description of Salinispira pacifica gen. nov., sp. nov., a novel spirochaete isolated form a hypersaline microbial mat.</title>
        <authorList>
            <person name="Ben Hania W."/>
            <person name="Joseph M."/>
            <person name="Schumann P."/>
            <person name="Bunk B."/>
            <person name="Fiebig A."/>
            <person name="Sproer C."/>
            <person name="Klenk H.P."/>
            <person name="Fardeau M.L."/>
            <person name="Spring S."/>
        </authorList>
    </citation>
    <scope>NUCLEOTIDE SEQUENCE [LARGE SCALE GENOMIC DNA]</scope>
    <source>
        <strain evidence="2 3">L21-RPul-D2</strain>
    </source>
</reference>
<evidence type="ECO:0000313" key="2">
    <source>
        <dbReference type="EMBL" id="AHC16816.1"/>
    </source>
</evidence>